<keyword evidence="4" id="KW-1185">Reference proteome</keyword>
<keyword evidence="1" id="KW-0812">Transmembrane</keyword>
<name>A0A0R2L9Q6_9LACO</name>
<dbReference type="PATRIC" id="fig|348151.3.peg.1464"/>
<dbReference type="STRING" id="348151.IV55_GL001426"/>
<reference evidence="2 5" key="2">
    <citation type="submission" date="2019-07" db="EMBL/GenBank/DDBJ databases">
        <title>Whole genome shotgun sequence of Lactobacillus siliginis NBRC 101315.</title>
        <authorList>
            <person name="Hosoyama A."/>
            <person name="Uohara A."/>
            <person name="Ohji S."/>
            <person name="Ichikawa N."/>
        </authorList>
    </citation>
    <scope>NUCLEOTIDE SEQUENCE [LARGE SCALE GENOMIC DNA]</scope>
    <source>
        <strain evidence="2 5">NBRC 101315</strain>
    </source>
</reference>
<dbReference type="RefSeq" id="WP_157047459.1">
    <property type="nucleotide sequence ID" value="NZ_BJUD01000023.1"/>
</dbReference>
<comment type="caution">
    <text evidence="3">The sequence shown here is derived from an EMBL/GenBank/DDBJ whole genome shotgun (WGS) entry which is preliminary data.</text>
</comment>
<dbReference type="Proteomes" id="UP000321429">
    <property type="component" value="Unassembled WGS sequence"/>
</dbReference>
<dbReference type="EMBL" id="JQCB01000004">
    <property type="protein sequence ID" value="KRN96454.1"/>
    <property type="molecule type" value="Genomic_DNA"/>
</dbReference>
<evidence type="ECO:0000313" key="5">
    <source>
        <dbReference type="Proteomes" id="UP000321429"/>
    </source>
</evidence>
<accession>A0A0R2L9Q6</accession>
<feature type="transmembrane region" description="Helical" evidence="1">
    <location>
        <begin position="30"/>
        <end position="46"/>
    </location>
</feature>
<evidence type="ECO:0000313" key="2">
    <source>
        <dbReference type="EMBL" id="GEK28914.1"/>
    </source>
</evidence>
<evidence type="ECO:0000313" key="4">
    <source>
        <dbReference type="Proteomes" id="UP000051139"/>
    </source>
</evidence>
<gene>
    <name evidence="3" type="ORF">IV55_GL001426</name>
    <name evidence="2" type="ORF">LSI01_12250</name>
</gene>
<reference evidence="3 4" key="1">
    <citation type="journal article" date="2015" name="Genome Announc.">
        <title>Expanding the biotechnology potential of lactobacilli through comparative genomics of 213 strains and associated genera.</title>
        <authorList>
            <person name="Sun Z."/>
            <person name="Harris H.M."/>
            <person name="McCann A."/>
            <person name="Guo C."/>
            <person name="Argimon S."/>
            <person name="Zhang W."/>
            <person name="Yang X."/>
            <person name="Jeffery I.B."/>
            <person name="Cooney J.C."/>
            <person name="Kagawa T.F."/>
            <person name="Liu W."/>
            <person name="Song Y."/>
            <person name="Salvetti E."/>
            <person name="Wrobel A."/>
            <person name="Rasinkangas P."/>
            <person name="Parkhill J."/>
            <person name="Rea M.C."/>
            <person name="O'Sullivan O."/>
            <person name="Ritari J."/>
            <person name="Douillard F.P."/>
            <person name="Paul Ross R."/>
            <person name="Yang R."/>
            <person name="Briner A.E."/>
            <person name="Felis G.E."/>
            <person name="de Vos W.M."/>
            <person name="Barrangou R."/>
            <person name="Klaenhammer T.R."/>
            <person name="Caufield P.W."/>
            <person name="Cui Y."/>
            <person name="Zhang H."/>
            <person name="O'Toole P.W."/>
        </authorList>
    </citation>
    <scope>NUCLEOTIDE SEQUENCE [LARGE SCALE GENOMIC DNA]</scope>
    <source>
        <strain evidence="3 4">DSM 22696</strain>
    </source>
</reference>
<keyword evidence="1" id="KW-0472">Membrane</keyword>
<dbReference type="Proteomes" id="UP000051139">
    <property type="component" value="Unassembled WGS sequence"/>
</dbReference>
<dbReference type="AlphaFoldDB" id="A0A0R2L9Q6"/>
<keyword evidence="1" id="KW-1133">Transmembrane helix</keyword>
<feature type="transmembrane region" description="Helical" evidence="1">
    <location>
        <begin position="7"/>
        <end position="24"/>
    </location>
</feature>
<protein>
    <submittedName>
        <fullName evidence="3">Uncharacterized protein</fullName>
    </submittedName>
</protein>
<sequence>MDKALKDTLGFLIAGLGLLIFGIWARQLATGAFGTVLLLIGLYNLWNRRHQG</sequence>
<organism evidence="3 4">
    <name type="scientific">Furfurilactobacillus siliginis</name>
    <dbReference type="NCBI Taxonomy" id="348151"/>
    <lineage>
        <taxon>Bacteria</taxon>
        <taxon>Bacillati</taxon>
        <taxon>Bacillota</taxon>
        <taxon>Bacilli</taxon>
        <taxon>Lactobacillales</taxon>
        <taxon>Lactobacillaceae</taxon>
        <taxon>Furfurilactobacillus</taxon>
    </lineage>
</organism>
<proteinExistence type="predicted"/>
<evidence type="ECO:0000313" key="3">
    <source>
        <dbReference type="EMBL" id="KRN96454.1"/>
    </source>
</evidence>
<evidence type="ECO:0000256" key="1">
    <source>
        <dbReference type="SAM" id="Phobius"/>
    </source>
</evidence>
<dbReference type="EMBL" id="BJUD01000023">
    <property type="protein sequence ID" value="GEK28914.1"/>
    <property type="molecule type" value="Genomic_DNA"/>
</dbReference>